<feature type="signal peptide" evidence="16">
    <location>
        <begin position="1"/>
        <end position="30"/>
    </location>
</feature>
<dbReference type="InterPro" id="IPR000531">
    <property type="entry name" value="Beta-barrel_TonB"/>
</dbReference>
<dbReference type="Gene3D" id="2.170.130.10">
    <property type="entry name" value="TonB-dependent receptor, plug domain"/>
    <property type="match status" value="1"/>
</dbReference>
<dbReference type="AlphaFoldDB" id="A0A840G6C6"/>
<dbReference type="InterPro" id="IPR039426">
    <property type="entry name" value="TonB-dep_rcpt-like"/>
</dbReference>
<dbReference type="Pfam" id="PF07715">
    <property type="entry name" value="Plug"/>
    <property type="match status" value="1"/>
</dbReference>
<sequence>MPVCHRLPAALRRRPLALALAALCATPVYAAEPTTSSEEKVLGAVTVSEVADAGDNTERSGLYTARKSSSATGLKLSLRETPQTVSVISRSQLSDFRLDSVNDALAASSGINVERVETDRTYYTARGFDITNFQADGIGQPFAYGNVNGDIDTVLYERIEAVYGANGLMSGTGNPSATVNFLRKRPTSQFAAAASASIGSWGKQRVEGDISGSLVESGRIRGRLIAAHEDTDSYLDRYSREKTVFGAIVDVDLDDVSTLSIGHSEQRNKARSPMWGALPMLYSNGQQTNYDVSTSTASDWSYWNSSVRNTFVELNRELSADWRLRAVLTRNDYRNDGALFYAYGTPDATTGLGLLAYPSRYAMSNRQTQADVSASGRVKLFGRTHELAFGASSAESVLDDISHYGQGIGTALPSLDDWNGSYPMPSFDASVNGSHFVYKQKSAYAVARLSLADPLTLIAGAKLTRAQSNGTSYGVAHDSQADDVTPYAGIVYALTSQLSTYASYTDIFTPQYQTDLAGNTLAPVTGSNREIGLKGEFFARKLNASLALFRSEQRNLAEAAGYVGARPYHRAVDAQSEGVQIDIAGQVTPRLQLSIGYTQLAIDDDAGNAVRTYMPRRLLRSALTYRVPGIEGLKVGGSLHWQDDISRTTSGGEIRQKAYAVTNLMARYDFDRQWSVSANLNNVTNEKYLTSLYWDQSYYAAPRNLSVSLNWKY</sequence>
<name>A0A840G6C6_RHOTE</name>
<evidence type="ECO:0000256" key="5">
    <source>
        <dbReference type="ARBA" id="ARBA00022496"/>
    </source>
</evidence>
<comment type="caution">
    <text evidence="19">The sequence shown here is derived from an EMBL/GenBank/DDBJ whole genome shotgun (WGS) entry which is preliminary data.</text>
</comment>
<dbReference type="GO" id="GO:0015344">
    <property type="term" value="F:siderophore uptake transmembrane transporter activity"/>
    <property type="evidence" value="ECO:0007669"/>
    <property type="project" value="TreeGrafter"/>
</dbReference>
<dbReference type="PROSITE" id="PS52016">
    <property type="entry name" value="TONB_DEPENDENT_REC_3"/>
    <property type="match status" value="1"/>
</dbReference>
<proteinExistence type="inferred from homology"/>
<dbReference type="OrthoDB" id="174652at2"/>
<evidence type="ECO:0000256" key="12">
    <source>
        <dbReference type="ARBA" id="ARBA00023170"/>
    </source>
</evidence>
<dbReference type="SUPFAM" id="SSF56935">
    <property type="entry name" value="Porins"/>
    <property type="match status" value="1"/>
</dbReference>
<dbReference type="GO" id="GO:0015891">
    <property type="term" value="P:siderophore transport"/>
    <property type="evidence" value="ECO:0007669"/>
    <property type="project" value="InterPro"/>
</dbReference>
<evidence type="ECO:0000256" key="8">
    <source>
        <dbReference type="ARBA" id="ARBA00023004"/>
    </source>
</evidence>
<dbReference type="GO" id="GO:0009279">
    <property type="term" value="C:cell outer membrane"/>
    <property type="evidence" value="ECO:0007669"/>
    <property type="project" value="UniProtKB-SubCell"/>
</dbReference>
<evidence type="ECO:0000259" key="18">
    <source>
        <dbReference type="Pfam" id="PF07715"/>
    </source>
</evidence>
<dbReference type="Pfam" id="PF00593">
    <property type="entry name" value="TonB_dep_Rec_b-barrel"/>
    <property type="match status" value="1"/>
</dbReference>
<evidence type="ECO:0000256" key="13">
    <source>
        <dbReference type="ARBA" id="ARBA00023237"/>
    </source>
</evidence>
<evidence type="ECO:0000256" key="15">
    <source>
        <dbReference type="RuleBase" id="RU003357"/>
    </source>
</evidence>
<evidence type="ECO:0000256" key="14">
    <source>
        <dbReference type="PROSITE-ProRule" id="PRU01360"/>
    </source>
</evidence>
<keyword evidence="10 15" id="KW-0798">TonB box</keyword>
<dbReference type="PANTHER" id="PTHR32552:SF74">
    <property type="entry name" value="HYDROXAMATE SIDEROPHORE RECEPTOR FHUE"/>
    <property type="match status" value="1"/>
</dbReference>
<keyword evidence="7 16" id="KW-0732">Signal</keyword>
<evidence type="ECO:0000256" key="11">
    <source>
        <dbReference type="ARBA" id="ARBA00023136"/>
    </source>
</evidence>
<dbReference type="NCBIfam" id="TIGR01783">
    <property type="entry name" value="TonB-siderophor"/>
    <property type="match status" value="1"/>
</dbReference>
<evidence type="ECO:0000256" key="2">
    <source>
        <dbReference type="ARBA" id="ARBA00009810"/>
    </source>
</evidence>
<evidence type="ECO:0000256" key="16">
    <source>
        <dbReference type="SAM" id="SignalP"/>
    </source>
</evidence>
<evidence type="ECO:0000256" key="6">
    <source>
        <dbReference type="ARBA" id="ARBA00022692"/>
    </source>
</evidence>
<dbReference type="Proteomes" id="UP000587070">
    <property type="component" value="Unassembled WGS sequence"/>
</dbReference>
<dbReference type="RefSeq" id="WP_153116193.1">
    <property type="nucleotide sequence ID" value="NZ_JACIGE010000005.1"/>
</dbReference>
<feature type="domain" description="TonB-dependent receptor-like beta-barrel" evidence="17">
    <location>
        <begin position="287"/>
        <end position="683"/>
    </location>
</feature>
<evidence type="ECO:0000256" key="7">
    <source>
        <dbReference type="ARBA" id="ARBA00022729"/>
    </source>
</evidence>
<reference evidence="19 20" key="1">
    <citation type="submission" date="2020-08" db="EMBL/GenBank/DDBJ databases">
        <title>Genome sequencing of Purple Non-Sulfur Bacteria from various extreme environments.</title>
        <authorList>
            <person name="Mayer M."/>
        </authorList>
    </citation>
    <scope>NUCLEOTIDE SEQUENCE [LARGE SCALE GENOMIC DNA]</scope>
    <source>
        <strain evidence="19 20">2761</strain>
    </source>
</reference>
<evidence type="ECO:0000256" key="9">
    <source>
        <dbReference type="ARBA" id="ARBA00023065"/>
    </source>
</evidence>
<keyword evidence="9" id="KW-0406">Ion transport</keyword>
<evidence type="ECO:0000313" key="19">
    <source>
        <dbReference type="EMBL" id="MBB4247435.1"/>
    </source>
</evidence>
<evidence type="ECO:0000256" key="3">
    <source>
        <dbReference type="ARBA" id="ARBA00022448"/>
    </source>
</evidence>
<dbReference type="EMBL" id="JACIGE010000005">
    <property type="protein sequence ID" value="MBB4247435.1"/>
    <property type="molecule type" value="Genomic_DNA"/>
</dbReference>
<evidence type="ECO:0000256" key="1">
    <source>
        <dbReference type="ARBA" id="ARBA00004571"/>
    </source>
</evidence>
<evidence type="ECO:0000313" key="20">
    <source>
        <dbReference type="Proteomes" id="UP000587070"/>
    </source>
</evidence>
<dbReference type="InterPro" id="IPR037066">
    <property type="entry name" value="Plug_dom_sf"/>
</dbReference>
<dbReference type="PANTHER" id="PTHR32552">
    <property type="entry name" value="FERRICHROME IRON RECEPTOR-RELATED"/>
    <property type="match status" value="1"/>
</dbReference>
<dbReference type="InterPro" id="IPR010105">
    <property type="entry name" value="TonB_sidphr_rcpt"/>
</dbReference>
<dbReference type="CDD" id="cd01347">
    <property type="entry name" value="ligand_gated_channel"/>
    <property type="match status" value="1"/>
</dbReference>
<dbReference type="InterPro" id="IPR012910">
    <property type="entry name" value="Plug_dom"/>
</dbReference>
<feature type="chain" id="PRO_5032670574" evidence="16">
    <location>
        <begin position="31"/>
        <end position="713"/>
    </location>
</feature>
<keyword evidence="13 14" id="KW-0998">Cell outer membrane</keyword>
<evidence type="ECO:0000259" key="17">
    <source>
        <dbReference type="Pfam" id="PF00593"/>
    </source>
</evidence>
<keyword evidence="11 14" id="KW-0472">Membrane</keyword>
<dbReference type="GO" id="GO:0038023">
    <property type="term" value="F:signaling receptor activity"/>
    <property type="evidence" value="ECO:0007669"/>
    <property type="project" value="InterPro"/>
</dbReference>
<accession>A0A840G6C6</accession>
<evidence type="ECO:0000256" key="4">
    <source>
        <dbReference type="ARBA" id="ARBA00022452"/>
    </source>
</evidence>
<keyword evidence="5" id="KW-0410">Iron transport</keyword>
<keyword evidence="20" id="KW-1185">Reference proteome</keyword>
<comment type="similarity">
    <text evidence="2 14 15">Belongs to the TonB-dependent receptor family.</text>
</comment>
<keyword evidence="12 19" id="KW-0675">Receptor</keyword>
<keyword evidence="8" id="KW-0408">Iron</keyword>
<protein>
    <submittedName>
        <fullName evidence="19">Outer membrane receptor for ferric coprogen and ferric-rhodotorulic acid</fullName>
    </submittedName>
</protein>
<dbReference type="InterPro" id="IPR036942">
    <property type="entry name" value="Beta-barrel_TonB_sf"/>
</dbReference>
<organism evidence="19 20">
    <name type="scientific">Rhodocyclus tenuis</name>
    <name type="common">Rhodospirillum tenue</name>
    <dbReference type="NCBI Taxonomy" id="1066"/>
    <lineage>
        <taxon>Bacteria</taxon>
        <taxon>Pseudomonadati</taxon>
        <taxon>Pseudomonadota</taxon>
        <taxon>Betaproteobacteria</taxon>
        <taxon>Rhodocyclales</taxon>
        <taxon>Rhodocyclaceae</taxon>
        <taxon>Rhodocyclus</taxon>
    </lineage>
</organism>
<keyword evidence="3 14" id="KW-0813">Transport</keyword>
<dbReference type="Gene3D" id="2.40.170.20">
    <property type="entry name" value="TonB-dependent receptor, beta-barrel domain"/>
    <property type="match status" value="1"/>
</dbReference>
<evidence type="ECO:0000256" key="10">
    <source>
        <dbReference type="ARBA" id="ARBA00023077"/>
    </source>
</evidence>
<gene>
    <name evidence="19" type="ORF">GGD90_001806</name>
</gene>
<keyword evidence="6 14" id="KW-0812">Transmembrane</keyword>
<comment type="subcellular location">
    <subcellularLocation>
        <location evidence="1 14">Cell outer membrane</location>
        <topology evidence="1 14">Multi-pass membrane protein</topology>
    </subcellularLocation>
</comment>
<keyword evidence="4 14" id="KW-1134">Transmembrane beta strand</keyword>
<feature type="domain" description="TonB-dependent receptor plug" evidence="18">
    <location>
        <begin position="78"/>
        <end position="177"/>
    </location>
</feature>
<dbReference type="FunFam" id="2.170.130.10:FF:000010">
    <property type="entry name" value="Ferripyoverdine receptor"/>
    <property type="match status" value="1"/>
</dbReference>